<evidence type="ECO:0000313" key="1">
    <source>
        <dbReference type="EMBL" id="RED46011.1"/>
    </source>
</evidence>
<dbReference type="RefSeq" id="WP_116524755.1">
    <property type="nucleotide sequence ID" value="NZ_QRDX01000007.1"/>
</dbReference>
<name>A0A3D9HA01_9FLAO</name>
<organism evidence="1 2">
    <name type="scientific">Seonamhaeicola aphaedonensis</name>
    <dbReference type="NCBI Taxonomy" id="1461338"/>
    <lineage>
        <taxon>Bacteria</taxon>
        <taxon>Pseudomonadati</taxon>
        <taxon>Bacteroidota</taxon>
        <taxon>Flavobacteriia</taxon>
        <taxon>Flavobacteriales</taxon>
        <taxon>Flavobacteriaceae</taxon>
    </lineage>
</organism>
<dbReference type="AlphaFoldDB" id="A0A3D9HA01"/>
<dbReference type="EMBL" id="QRDX01000007">
    <property type="protein sequence ID" value="RED46011.1"/>
    <property type="molecule type" value="Genomic_DNA"/>
</dbReference>
<gene>
    <name evidence="1" type="ORF">DFQ02_107159</name>
</gene>
<evidence type="ECO:0000313" key="2">
    <source>
        <dbReference type="Proteomes" id="UP000256629"/>
    </source>
</evidence>
<protein>
    <submittedName>
        <fullName evidence="1">WD40 repeat protein</fullName>
    </submittedName>
</protein>
<dbReference type="InterPro" id="IPR011042">
    <property type="entry name" value="6-blade_b-propeller_TolB-like"/>
</dbReference>
<dbReference type="Proteomes" id="UP000256629">
    <property type="component" value="Unassembled WGS sequence"/>
</dbReference>
<dbReference type="SUPFAM" id="SSF82171">
    <property type="entry name" value="DPP6 N-terminal domain-like"/>
    <property type="match status" value="1"/>
</dbReference>
<dbReference type="OrthoDB" id="9809364at2"/>
<dbReference type="Pfam" id="PF07676">
    <property type="entry name" value="PD40"/>
    <property type="match status" value="3"/>
</dbReference>
<dbReference type="InterPro" id="IPR011659">
    <property type="entry name" value="WD40"/>
</dbReference>
<reference evidence="1 2" key="1">
    <citation type="submission" date="2018-07" db="EMBL/GenBank/DDBJ databases">
        <title>Genomic Encyclopedia of Type Strains, Phase III (KMG-III): the genomes of soil and plant-associated and newly described type strains.</title>
        <authorList>
            <person name="Whitman W."/>
        </authorList>
    </citation>
    <scope>NUCLEOTIDE SEQUENCE [LARGE SCALE GENOMIC DNA]</scope>
    <source>
        <strain evidence="1 2">CECT 8487</strain>
    </source>
</reference>
<accession>A0A3D9HA01</accession>
<sequence length="303" mass="34133">MKRLCPVIFFFGFLSFSQSEEYTVTNIQLNNEFPHFGLMPTSNGEVVLTSFLLDKKGRVQQFQGESTFGVYKGIIDATGDIQNVHPIKIDSKQNKSHITSAAISPDGKRIYITIRYTNKNKPKGDFNINNFHIEVGEYKEDLGWTNFKVLPFCKPKYSYAHPSLSSDGKTLYFTANFRGGKETTKGGSDIFKVSILDNQTYTEPENLGSEVNSYSREMFPVITNDNTLYFASNRPSGYGGYDIYKSVMKETGTFAKAEKLPKPLNSVKDDFSLITFDAEASGFLSSKRPEGKGDDDVYYFTKN</sequence>
<proteinExistence type="predicted"/>
<dbReference type="Gene3D" id="2.120.10.30">
    <property type="entry name" value="TolB, C-terminal domain"/>
    <property type="match status" value="1"/>
</dbReference>
<keyword evidence="2" id="KW-1185">Reference proteome</keyword>
<comment type="caution">
    <text evidence="1">The sequence shown here is derived from an EMBL/GenBank/DDBJ whole genome shotgun (WGS) entry which is preliminary data.</text>
</comment>